<feature type="binding site" evidence="3">
    <location>
        <position position="148"/>
    </location>
    <ligand>
        <name>Fe cation</name>
        <dbReference type="ChEBI" id="CHEBI:24875"/>
    </ligand>
</feature>
<dbReference type="PANTHER" id="PTHR10458:SF22">
    <property type="entry name" value="PEPTIDE DEFORMYLASE"/>
    <property type="match status" value="1"/>
</dbReference>
<dbReference type="Pfam" id="PF01327">
    <property type="entry name" value="Pep_deformylase"/>
    <property type="match status" value="1"/>
</dbReference>
<evidence type="ECO:0000256" key="3">
    <source>
        <dbReference type="HAMAP-Rule" id="MF_00163"/>
    </source>
</evidence>
<gene>
    <name evidence="3 4" type="primary">def</name>
    <name evidence="4" type="ORF">AB8U03_06800</name>
</gene>
<comment type="similarity">
    <text evidence="1 3">Belongs to the polypeptide deformylase family.</text>
</comment>
<organism evidence="4 5">
    <name type="scientific">Clostridium moutaii</name>
    <dbReference type="NCBI Taxonomy" id="3240932"/>
    <lineage>
        <taxon>Bacteria</taxon>
        <taxon>Bacillati</taxon>
        <taxon>Bacillota</taxon>
        <taxon>Clostridia</taxon>
        <taxon>Eubacteriales</taxon>
        <taxon>Clostridiaceae</taxon>
        <taxon>Clostridium</taxon>
    </lineage>
</organism>
<evidence type="ECO:0000256" key="1">
    <source>
        <dbReference type="ARBA" id="ARBA00010759"/>
    </source>
</evidence>
<comment type="catalytic activity">
    <reaction evidence="3">
        <text>N-terminal N-formyl-L-methionyl-[peptide] + H2O = N-terminal L-methionyl-[peptide] + formate</text>
        <dbReference type="Rhea" id="RHEA:24420"/>
        <dbReference type="Rhea" id="RHEA-COMP:10639"/>
        <dbReference type="Rhea" id="RHEA-COMP:10640"/>
        <dbReference type="ChEBI" id="CHEBI:15377"/>
        <dbReference type="ChEBI" id="CHEBI:15740"/>
        <dbReference type="ChEBI" id="CHEBI:49298"/>
        <dbReference type="ChEBI" id="CHEBI:64731"/>
        <dbReference type="EC" id="3.5.1.88"/>
    </reaction>
</comment>
<feature type="binding site" evidence="3">
    <location>
        <position position="106"/>
    </location>
    <ligand>
        <name>Fe cation</name>
        <dbReference type="ChEBI" id="CHEBI:24875"/>
    </ligand>
</feature>
<feature type="binding site" evidence="3">
    <location>
        <position position="152"/>
    </location>
    <ligand>
        <name>Fe cation</name>
        <dbReference type="ChEBI" id="CHEBI:24875"/>
    </ligand>
</feature>
<name>A0ABV4BN14_9CLOT</name>
<dbReference type="CDD" id="cd00487">
    <property type="entry name" value="Pep_deformylase"/>
    <property type="match status" value="1"/>
</dbReference>
<proteinExistence type="inferred from homology"/>
<keyword evidence="2 3" id="KW-0408">Iron</keyword>
<accession>A0ABV4BN14</accession>
<dbReference type="EC" id="3.5.1.88" evidence="3"/>
<feature type="active site" evidence="3">
    <location>
        <position position="149"/>
    </location>
</feature>
<dbReference type="NCBIfam" id="NF001159">
    <property type="entry name" value="PRK00150.1-3"/>
    <property type="match status" value="1"/>
</dbReference>
<dbReference type="InterPro" id="IPR036821">
    <property type="entry name" value="Peptide_deformylase_sf"/>
</dbReference>
<keyword evidence="5" id="KW-1185">Reference proteome</keyword>
<keyword evidence="3 4" id="KW-0378">Hydrolase</keyword>
<sequence>MYNLCIDNLQGGNNLAVREILQFGNKLLKRVSRQVRKIDDDTLKVIEDLKDTLSNSPGGVGLSAPQIGILKKIIIVDLKEEDSKPMILINPKIVKKIGRQESVEGCLSYPGYEGIVIRPKKTIVTGQDIEGNEVTYKLDGLISNVFCHEIDHLDGILYTDRAKKVYKVNVSD</sequence>
<dbReference type="NCBIfam" id="TIGR00079">
    <property type="entry name" value="pept_deformyl"/>
    <property type="match status" value="1"/>
</dbReference>
<dbReference type="PRINTS" id="PR01576">
    <property type="entry name" value="PDEFORMYLASE"/>
</dbReference>
<comment type="function">
    <text evidence="3">Removes the formyl group from the N-terminal Met of newly synthesized proteins. Requires at least a dipeptide for an efficient rate of reaction. N-terminal L-methionine is a prerequisite for activity but the enzyme has broad specificity at other positions.</text>
</comment>
<keyword evidence="3" id="KW-0479">Metal-binding</keyword>
<dbReference type="PANTHER" id="PTHR10458">
    <property type="entry name" value="PEPTIDE DEFORMYLASE"/>
    <property type="match status" value="1"/>
</dbReference>
<dbReference type="HAMAP" id="MF_00163">
    <property type="entry name" value="Pep_deformylase"/>
    <property type="match status" value="1"/>
</dbReference>
<evidence type="ECO:0000313" key="4">
    <source>
        <dbReference type="EMBL" id="MEY7999905.1"/>
    </source>
</evidence>
<keyword evidence="3" id="KW-0648">Protein biosynthesis</keyword>
<dbReference type="InterPro" id="IPR023635">
    <property type="entry name" value="Peptide_deformylase"/>
</dbReference>
<evidence type="ECO:0000256" key="2">
    <source>
        <dbReference type="ARBA" id="ARBA00023004"/>
    </source>
</evidence>
<protein>
    <recommendedName>
        <fullName evidence="3">Peptide deformylase</fullName>
        <shortName evidence="3">PDF</shortName>
        <ecNumber evidence="3">3.5.1.88</ecNumber>
    </recommendedName>
    <alternativeName>
        <fullName evidence="3">Polypeptide deformylase</fullName>
    </alternativeName>
</protein>
<dbReference type="SUPFAM" id="SSF56420">
    <property type="entry name" value="Peptide deformylase"/>
    <property type="match status" value="1"/>
</dbReference>
<comment type="caution">
    <text evidence="4">The sequence shown here is derived from an EMBL/GenBank/DDBJ whole genome shotgun (WGS) entry which is preliminary data.</text>
</comment>
<dbReference type="Gene3D" id="3.90.45.10">
    <property type="entry name" value="Peptide deformylase"/>
    <property type="match status" value="1"/>
</dbReference>
<dbReference type="EMBL" id="JBGEWD010000005">
    <property type="protein sequence ID" value="MEY7999905.1"/>
    <property type="molecule type" value="Genomic_DNA"/>
</dbReference>
<evidence type="ECO:0000313" key="5">
    <source>
        <dbReference type="Proteomes" id="UP001564657"/>
    </source>
</evidence>
<dbReference type="Proteomes" id="UP001564657">
    <property type="component" value="Unassembled WGS sequence"/>
</dbReference>
<dbReference type="GO" id="GO:0042586">
    <property type="term" value="F:peptide deformylase activity"/>
    <property type="evidence" value="ECO:0007669"/>
    <property type="project" value="UniProtKB-EC"/>
</dbReference>
<dbReference type="PIRSF" id="PIRSF004749">
    <property type="entry name" value="Pep_def"/>
    <property type="match status" value="1"/>
</dbReference>
<dbReference type="RefSeq" id="WP_369703795.1">
    <property type="nucleotide sequence ID" value="NZ_JBGEWD010000005.1"/>
</dbReference>
<comment type="cofactor">
    <cofactor evidence="3">
        <name>Fe(2+)</name>
        <dbReference type="ChEBI" id="CHEBI:29033"/>
    </cofactor>
    <text evidence="3">Binds 1 Fe(2+) ion.</text>
</comment>
<reference evidence="4 5" key="1">
    <citation type="submission" date="2024-08" db="EMBL/GenBank/DDBJ databases">
        <title>Clostridium lapicellarii sp. nov., and Clostridium renhuaiense sp. nov., two species isolated from the mud in a fermentation cellar used for producing sauce-flavour Chinese liquors.</title>
        <authorList>
            <person name="Yang F."/>
            <person name="Wang H."/>
            <person name="Chen L.Q."/>
            <person name="Zhou N."/>
            <person name="Lu J.J."/>
            <person name="Pu X.X."/>
            <person name="Wan B."/>
            <person name="Wang L."/>
            <person name="Liu S.J."/>
        </authorList>
    </citation>
    <scope>NUCLEOTIDE SEQUENCE [LARGE SCALE GENOMIC DNA]</scope>
    <source>
        <strain evidence="4 5">MT-5</strain>
    </source>
</reference>